<gene>
    <name evidence="3" type="ORF">SAMN03080615_04326</name>
</gene>
<protein>
    <submittedName>
        <fullName evidence="3">Allophanate hydrolase</fullName>
    </submittedName>
</protein>
<dbReference type="STRING" id="355243.SAMN03080615_04326"/>
<dbReference type="NCBIfam" id="NF006043">
    <property type="entry name" value="PRK08186.1"/>
    <property type="match status" value="1"/>
</dbReference>
<dbReference type="InterPro" id="IPR023631">
    <property type="entry name" value="Amidase_dom"/>
</dbReference>
<dbReference type="Gene3D" id="3.90.1300.10">
    <property type="entry name" value="Amidase signature (AS) domain"/>
    <property type="match status" value="1"/>
</dbReference>
<evidence type="ECO:0000259" key="1">
    <source>
        <dbReference type="Pfam" id="PF01425"/>
    </source>
</evidence>
<dbReference type="PANTHER" id="PTHR11895">
    <property type="entry name" value="TRANSAMIDASE"/>
    <property type="match status" value="1"/>
</dbReference>
<evidence type="ECO:0000313" key="3">
    <source>
        <dbReference type="EMBL" id="SER20216.1"/>
    </source>
</evidence>
<dbReference type="InterPro" id="IPR036928">
    <property type="entry name" value="AS_sf"/>
</dbReference>
<keyword evidence="4" id="KW-1185">Reference proteome</keyword>
<evidence type="ECO:0000259" key="2">
    <source>
        <dbReference type="Pfam" id="PF21986"/>
    </source>
</evidence>
<organism evidence="3 4">
    <name type="scientific">Amphritea atlantica</name>
    <dbReference type="NCBI Taxonomy" id="355243"/>
    <lineage>
        <taxon>Bacteria</taxon>
        <taxon>Pseudomonadati</taxon>
        <taxon>Pseudomonadota</taxon>
        <taxon>Gammaproteobacteria</taxon>
        <taxon>Oceanospirillales</taxon>
        <taxon>Oceanospirillaceae</taxon>
        <taxon>Amphritea</taxon>
    </lineage>
</organism>
<dbReference type="EMBL" id="FOGB01000024">
    <property type="protein sequence ID" value="SER20216.1"/>
    <property type="molecule type" value="Genomic_DNA"/>
</dbReference>
<accession>A0A1H9M922</accession>
<dbReference type="Proteomes" id="UP000198749">
    <property type="component" value="Unassembled WGS sequence"/>
</dbReference>
<dbReference type="PANTHER" id="PTHR11895:SF169">
    <property type="entry name" value="GLUTAMYL-TRNA(GLN) AMIDOTRANSFERASE"/>
    <property type="match status" value="1"/>
</dbReference>
<dbReference type="Gene3D" id="3.10.490.10">
    <property type="entry name" value="Gamma-glutamyl cyclotransferase-like"/>
    <property type="match status" value="1"/>
</dbReference>
<dbReference type="InterPro" id="IPR014085">
    <property type="entry name" value="Allophanate_hydrolase"/>
</dbReference>
<dbReference type="Pfam" id="PF01425">
    <property type="entry name" value="Amidase"/>
    <property type="match status" value="1"/>
</dbReference>
<dbReference type="Pfam" id="PF21986">
    <property type="entry name" value="AH_C"/>
    <property type="match status" value="1"/>
</dbReference>
<name>A0A1H9M922_9GAMM</name>
<feature type="domain" description="Amidase" evidence="1">
    <location>
        <begin position="30"/>
        <end position="441"/>
    </location>
</feature>
<dbReference type="AlphaFoldDB" id="A0A1H9M922"/>
<sequence length="606" mass="65166">MMPNVTVTGLLAAYQCGELSPAEELSSRLARARADQSNCWIECISDDQLADYLSYLEGHSPADLPLYGVPFAVKDNIDVAGLPTTAACKEFAYQPDQNAFVVQKLIEAGAVPLGKTNLDQFATGLVGTRSPWGPVKNSFNPEYISGGSSSGSAVTVASGQVCFSLGTDTAGSGRVPAAFNNILGLKASKGMVSCSGLVPACRTLDCITLFAHTTDDLNLLLETAGQYDAEDCYARENLPQNSASAYQPDNVLKGARIGVPREDQLAFFGNESAKKLFMASLEMLKAQQVELIEIDFQPFAEAALLLYEGPWVAERYAAIDTFFEEDSSRCHPVIETILKGAEGKTAADAFKAIYQLQAYKVECDRIMEDLDVMVIPTAGTIYTIEELLNDPIRLNSNIGHYTNFMNLLDYAGIAVPAGILDSGLPFGITFVGPAWSDRKLLSFGGEWQQLMGMPLGATKTPLPALAAREPVAKASMDTGNIEIAVCGAHLEGLPLNFQLLERGAELVRVTQTAEKYKFYALAGGPPFRPGLIRTEDGGTSIEVEVWKIPGEHLGSFLAGIPQPLGLGKVELADGNWVTSFICEGYAIADAEDISHFSGWRNYMAAK</sequence>
<dbReference type="InterPro" id="IPR000120">
    <property type="entry name" value="Amidase"/>
</dbReference>
<feature type="domain" description="Allophanate hydrolase C-terminal" evidence="2">
    <location>
        <begin position="481"/>
        <end position="604"/>
    </location>
</feature>
<proteinExistence type="predicted"/>
<dbReference type="NCBIfam" id="TIGR02713">
    <property type="entry name" value="allophanate_hyd"/>
    <property type="match status" value="1"/>
</dbReference>
<dbReference type="SUPFAM" id="SSF75304">
    <property type="entry name" value="Amidase signature (AS) enzymes"/>
    <property type="match status" value="1"/>
</dbReference>
<evidence type="ECO:0000313" key="4">
    <source>
        <dbReference type="Proteomes" id="UP000198749"/>
    </source>
</evidence>
<dbReference type="InterPro" id="IPR053844">
    <property type="entry name" value="AH_C"/>
</dbReference>
<reference evidence="4" key="1">
    <citation type="submission" date="2016-10" db="EMBL/GenBank/DDBJ databases">
        <authorList>
            <person name="Varghese N."/>
            <person name="Submissions S."/>
        </authorList>
    </citation>
    <scope>NUCLEOTIDE SEQUENCE [LARGE SCALE GENOMIC DNA]</scope>
    <source>
        <strain evidence="4">DSM 18887</strain>
    </source>
</reference>
<keyword evidence="3" id="KW-0378">Hydrolase</keyword>
<dbReference type="Gene3D" id="1.20.58.1700">
    <property type="match status" value="1"/>
</dbReference>
<dbReference type="GO" id="GO:0016787">
    <property type="term" value="F:hydrolase activity"/>
    <property type="evidence" value="ECO:0007669"/>
    <property type="project" value="UniProtKB-KW"/>
</dbReference>
<dbReference type="RefSeq" id="WP_245756651.1">
    <property type="nucleotide sequence ID" value="NZ_AP025284.1"/>
</dbReference>